<accession>A0A381TS53</accession>
<evidence type="ECO:0000259" key="2">
    <source>
        <dbReference type="Pfam" id="PF22725"/>
    </source>
</evidence>
<proteinExistence type="predicted"/>
<name>A0A381TS53_9ZZZZ</name>
<dbReference type="InterPro" id="IPR036291">
    <property type="entry name" value="NAD(P)-bd_dom_sf"/>
</dbReference>
<dbReference type="InterPro" id="IPR055170">
    <property type="entry name" value="GFO_IDH_MocA-like_dom"/>
</dbReference>
<dbReference type="InterPro" id="IPR051450">
    <property type="entry name" value="Gfo/Idh/MocA_Oxidoreductases"/>
</dbReference>
<dbReference type="GO" id="GO:0000166">
    <property type="term" value="F:nucleotide binding"/>
    <property type="evidence" value="ECO:0007669"/>
    <property type="project" value="InterPro"/>
</dbReference>
<dbReference type="Pfam" id="PF01408">
    <property type="entry name" value="GFO_IDH_MocA"/>
    <property type="match status" value="1"/>
</dbReference>
<dbReference type="PANTHER" id="PTHR43377:SF1">
    <property type="entry name" value="BILIVERDIN REDUCTASE A"/>
    <property type="match status" value="1"/>
</dbReference>
<evidence type="ECO:0000313" key="3">
    <source>
        <dbReference type="EMBL" id="SVA18659.1"/>
    </source>
</evidence>
<dbReference type="InterPro" id="IPR000683">
    <property type="entry name" value="Gfo/Idh/MocA-like_OxRdtase_N"/>
</dbReference>
<sequence length="328" mass="36337">MNPLEKINIGVVGVGHLGQYHVKHLSKISGANLIGVFDSNNKRNNSISKQYNTRIFDNLNSLIQSCDALSIVTPTQYHAEIAEQCIRSNKHVFIEKPITVSLSEADNILRLANNSGVIVQVGHIERLNPALLALDSYTLKPKYIEVQRLAPYTTRGTEVPVVLDLMIHDIDIVLALVKSQVDTIHASGLSIMTDSVDIANARIQFVDGTIANITSSRIAKDKVRKLKAFQNEMYVTIDFLLGLTEVYRIVKNKGPKGLAAVPLNENEGNKQIIYEKPPVNSFDPLRMELSNFIDSIKGKTKPIVSGSDGREALKVAIQIHEMIIKDLH</sequence>
<protein>
    <submittedName>
        <fullName evidence="3">Uncharacterized protein</fullName>
    </submittedName>
</protein>
<dbReference type="PANTHER" id="PTHR43377">
    <property type="entry name" value="BILIVERDIN REDUCTASE A"/>
    <property type="match status" value="1"/>
</dbReference>
<dbReference type="EMBL" id="UINC01005042">
    <property type="protein sequence ID" value="SVA18659.1"/>
    <property type="molecule type" value="Genomic_DNA"/>
</dbReference>
<dbReference type="Gene3D" id="3.40.50.720">
    <property type="entry name" value="NAD(P)-binding Rossmann-like Domain"/>
    <property type="match status" value="1"/>
</dbReference>
<dbReference type="AlphaFoldDB" id="A0A381TS53"/>
<dbReference type="SUPFAM" id="SSF55347">
    <property type="entry name" value="Glyceraldehyde-3-phosphate dehydrogenase-like, C-terminal domain"/>
    <property type="match status" value="1"/>
</dbReference>
<feature type="domain" description="GFO/IDH/MocA-like oxidoreductase" evidence="2">
    <location>
        <begin position="161"/>
        <end position="222"/>
    </location>
</feature>
<feature type="domain" description="Gfo/Idh/MocA-like oxidoreductase N-terminal" evidence="1">
    <location>
        <begin position="7"/>
        <end position="123"/>
    </location>
</feature>
<dbReference type="Pfam" id="PF22725">
    <property type="entry name" value="GFO_IDH_MocA_C3"/>
    <property type="match status" value="1"/>
</dbReference>
<evidence type="ECO:0000259" key="1">
    <source>
        <dbReference type="Pfam" id="PF01408"/>
    </source>
</evidence>
<gene>
    <name evidence="3" type="ORF">METZ01_LOCUS71513</name>
</gene>
<organism evidence="3">
    <name type="scientific">marine metagenome</name>
    <dbReference type="NCBI Taxonomy" id="408172"/>
    <lineage>
        <taxon>unclassified sequences</taxon>
        <taxon>metagenomes</taxon>
        <taxon>ecological metagenomes</taxon>
    </lineage>
</organism>
<reference evidence="3" key="1">
    <citation type="submission" date="2018-05" db="EMBL/GenBank/DDBJ databases">
        <authorList>
            <person name="Lanie J.A."/>
            <person name="Ng W.-L."/>
            <person name="Kazmierczak K.M."/>
            <person name="Andrzejewski T.M."/>
            <person name="Davidsen T.M."/>
            <person name="Wayne K.J."/>
            <person name="Tettelin H."/>
            <person name="Glass J.I."/>
            <person name="Rusch D."/>
            <person name="Podicherti R."/>
            <person name="Tsui H.-C.T."/>
            <person name="Winkler M.E."/>
        </authorList>
    </citation>
    <scope>NUCLEOTIDE SEQUENCE</scope>
</reference>
<dbReference type="Gene3D" id="3.30.360.10">
    <property type="entry name" value="Dihydrodipicolinate Reductase, domain 2"/>
    <property type="match status" value="1"/>
</dbReference>
<dbReference type="SUPFAM" id="SSF51735">
    <property type="entry name" value="NAD(P)-binding Rossmann-fold domains"/>
    <property type="match status" value="1"/>
</dbReference>